<dbReference type="GO" id="GO:0005794">
    <property type="term" value="C:Golgi apparatus"/>
    <property type="evidence" value="ECO:0007669"/>
    <property type="project" value="TreeGrafter"/>
</dbReference>
<feature type="non-terminal residue" evidence="6">
    <location>
        <position position="1"/>
    </location>
</feature>
<reference evidence="6" key="1">
    <citation type="submission" date="2015-07" db="EMBL/GenBank/DDBJ databases">
        <title>Adaptation to a free-living lifestyle via gene acquisitions in the diplomonad Trepomonas sp. PC1.</title>
        <authorList>
            <person name="Xu F."/>
            <person name="Jerlstrom-Hultqvist J."/>
            <person name="Kolisko M."/>
            <person name="Simpson A.G.B."/>
            <person name="Roger A.J."/>
            <person name="Svard S.G."/>
            <person name="Andersson J.O."/>
        </authorList>
    </citation>
    <scope>NUCLEOTIDE SEQUENCE</scope>
    <source>
        <strain evidence="6">PC1</strain>
    </source>
</reference>
<keyword evidence="2" id="KW-0812">Transmembrane</keyword>
<dbReference type="PANTHER" id="PTHR10783:SF103">
    <property type="entry name" value="SOLUTE CARRIER FAMILY 53 MEMBER 1"/>
    <property type="match status" value="1"/>
</dbReference>
<protein>
    <submittedName>
        <fullName evidence="6">EXS family protein</fullName>
    </submittedName>
</protein>
<accession>A0A146K8G2</accession>
<keyword evidence="3" id="KW-1133">Transmembrane helix</keyword>
<dbReference type="PROSITE" id="PS51380">
    <property type="entry name" value="EXS"/>
    <property type="match status" value="1"/>
</dbReference>
<dbReference type="AlphaFoldDB" id="A0A146K8G2"/>
<dbReference type="Pfam" id="PF03124">
    <property type="entry name" value="EXS"/>
    <property type="match status" value="1"/>
</dbReference>
<sequence>QLTSIVGIIVDFFNVITVGKIPDYILVMIAMIPTAIRTMQCIKKYQEKYQAYPNLLNMGKYLSAVPGAFIYLNFYQTNPYFSNTIVAFRLLETVYKLYWDYFEDWALFSGGVGAKQFASKKSKWQNKYV</sequence>
<evidence type="ECO:0000256" key="4">
    <source>
        <dbReference type="ARBA" id="ARBA00023136"/>
    </source>
</evidence>
<name>A0A146K8G2_9EUKA</name>
<comment type="subcellular location">
    <subcellularLocation>
        <location evidence="1">Membrane</location>
        <topology evidence="1">Multi-pass membrane protein</topology>
    </subcellularLocation>
</comment>
<evidence type="ECO:0000259" key="5">
    <source>
        <dbReference type="PROSITE" id="PS51380"/>
    </source>
</evidence>
<dbReference type="GO" id="GO:0006817">
    <property type="term" value="P:phosphate ion transport"/>
    <property type="evidence" value="ECO:0007669"/>
    <property type="project" value="TreeGrafter"/>
</dbReference>
<gene>
    <name evidence="6" type="ORF">TPC1_16097</name>
</gene>
<dbReference type="GO" id="GO:0005886">
    <property type="term" value="C:plasma membrane"/>
    <property type="evidence" value="ECO:0007669"/>
    <property type="project" value="TreeGrafter"/>
</dbReference>
<evidence type="ECO:0000256" key="3">
    <source>
        <dbReference type="ARBA" id="ARBA00022989"/>
    </source>
</evidence>
<proteinExistence type="predicted"/>
<evidence type="ECO:0000256" key="1">
    <source>
        <dbReference type="ARBA" id="ARBA00004141"/>
    </source>
</evidence>
<dbReference type="PANTHER" id="PTHR10783">
    <property type="entry name" value="XENOTROPIC AND POLYTROPIC RETROVIRUS RECEPTOR 1-RELATED"/>
    <property type="match status" value="1"/>
</dbReference>
<dbReference type="InterPro" id="IPR004342">
    <property type="entry name" value="EXS_C"/>
</dbReference>
<dbReference type="EMBL" id="GDID01004531">
    <property type="protein sequence ID" value="JAP92075.1"/>
    <property type="molecule type" value="Transcribed_RNA"/>
</dbReference>
<dbReference type="GO" id="GO:0016036">
    <property type="term" value="P:cellular response to phosphate starvation"/>
    <property type="evidence" value="ECO:0007669"/>
    <property type="project" value="TreeGrafter"/>
</dbReference>
<evidence type="ECO:0000256" key="2">
    <source>
        <dbReference type="ARBA" id="ARBA00022692"/>
    </source>
</evidence>
<keyword evidence="4" id="KW-0472">Membrane</keyword>
<organism evidence="6">
    <name type="scientific">Trepomonas sp. PC1</name>
    <dbReference type="NCBI Taxonomy" id="1076344"/>
    <lineage>
        <taxon>Eukaryota</taxon>
        <taxon>Metamonada</taxon>
        <taxon>Diplomonadida</taxon>
        <taxon>Hexamitidae</taxon>
        <taxon>Hexamitinae</taxon>
        <taxon>Trepomonas</taxon>
    </lineage>
</organism>
<feature type="domain" description="EXS" evidence="5">
    <location>
        <begin position="17"/>
        <end position="129"/>
    </location>
</feature>
<feature type="non-terminal residue" evidence="6">
    <location>
        <position position="129"/>
    </location>
</feature>
<evidence type="ECO:0000313" key="6">
    <source>
        <dbReference type="EMBL" id="JAP92075.1"/>
    </source>
</evidence>
<dbReference type="GO" id="GO:0000822">
    <property type="term" value="F:inositol hexakisphosphate binding"/>
    <property type="evidence" value="ECO:0007669"/>
    <property type="project" value="TreeGrafter"/>
</dbReference>